<dbReference type="OrthoDB" id="9775224at2"/>
<name>A0A7X2S592_9BACI</name>
<dbReference type="Proteomes" id="UP000434639">
    <property type="component" value="Unassembled WGS sequence"/>
</dbReference>
<dbReference type="GO" id="GO:0008976">
    <property type="term" value="F:polyphosphate kinase activity"/>
    <property type="evidence" value="ECO:0007669"/>
    <property type="project" value="InterPro"/>
</dbReference>
<dbReference type="RefSeq" id="WP_155112177.1">
    <property type="nucleotide sequence ID" value="NZ_WMIB01000007.1"/>
</dbReference>
<evidence type="ECO:0000256" key="1">
    <source>
        <dbReference type="ARBA" id="ARBA00022679"/>
    </source>
</evidence>
<evidence type="ECO:0000259" key="3">
    <source>
        <dbReference type="Pfam" id="PF03976"/>
    </source>
</evidence>
<sequence>MLEQIDLTQSIADKEYKEELKALQLKLLGLQRAFTENKIGCVFLFEGWDAAGKGGAIKRITEGLDPRGFNVLPVSAPTAEEKDRHYLHRFWIHMPKKSGIAIFDRSWYGRVLVERVEGFANEDEWSRAYGQITAFEKLLADEDFIVQKFWFHISKEEQLKRFREREKNPLKKWKITDEDWRNREKWEDYLPAVEDMLEKTSTTEAPWHVIEGEDKKFARIKTLRIVTQAMEMKAVQKGIRLEAYV</sequence>
<dbReference type="InterPro" id="IPR016898">
    <property type="entry name" value="Polyphosphate_phosphotransfera"/>
</dbReference>
<dbReference type="PANTHER" id="PTHR34383:SF3">
    <property type="entry name" value="POLYPHOSPHATE:AMP PHOSPHOTRANSFERASE"/>
    <property type="match status" value="1"/>
</dbReference>
<dbReference type="AlphaFoldDB" id="A0A7X2S592"/>
<dbReference type="PANTHER" id="PTHR34383">
    <property type="entry name" value="POLYPHOSPHATE:AMP PHOSPHOTRANSFERASE-RELATED"/>
    <property type="match status" value="1"/>
</dbReference>
<dbReference type="InterPro" id="IPR022488">
    <property type="entry name" value="PPK2-related"/>
</dbReference>
<evidence type="ECO:0000313" key="4">
    <source>
        <dbReference type="EMBL" id="MTH53647.1"/>
    </source>
</evidence>
<dbReference type="EMBL" id="WMIB01000007">
    <property type="protein sequence ID" value="MTH53647.1"/>
    <property type="molecule type" value="Genomic_DNA"/>
</dbReference>
<accession>A0A7X2S592</accession>
<dbReference type="Gene3D" id="3.40.50.300">
    <property type="entry name" value="P-loop containing nucleotide triphosphate hydrolases"/>
    <property type="match status" value="1"/>
</dbReference>
<evidence type="ECO:0000256" key="2">
    <source>
        <dbReference type="ARBA" id="ARBA00022777"/>
    </source>
</evidence>
<keyword evidence="5" id="KW-1185">Reference proteome</keyword>
<reference evidence="4 5" key="1">
    <citation type="journal article" date="2017" name="Int. J. Syst. Evol. Microbiol.">
        <title>Bacillus mangrovi sp. nov., isolated from a sediment sample from a mangrove forest.</title>
        <authorList>
            <person name="Gupta V."/>
            <person name="Singh P.K."/>
            <person name="Korpole S."/>
            <person name="Tanuku N.R.S."/>
            <person name="Pinnaka A.K."/>
        </authorList>
    </citation>
    <scope>NUCLEOTIDE SEQUENCE [LARGE SCALE GENOMIC DNA]</scope>
    <source>
        <strain evidence="4 5">KCTC 33872</strain>
    </source>
</reference>
<comment type="caution">
    <text evidence="4">The sequence shown here is derived from an EMBL/GenBank/DDBJ whole genome shotgun (WGS) entry which is preliminary data.</text>
</comment>
<keyword evidence="2" id="KW-0418">Kinase</keyword>
<dbReference type="Pfam" id="PF03976">
    <property type="entry name" value="PPK2"/>
    <property type="match status" value="1"/>
</dbReference>
<gene>
    <name evidence="4" type="ORF">GKZ89_09550</name>
</gene>
<dbReference type="InterPro" id="IPR027417">
    <property type="entry name" value="P-loop_NTPase"/>
</dbReference>
<protein>
    <submittedName>
        <fullName evidence="4">UDP-galactose-lipid carrier transferase</fullName>
    </submittedName>
</protein>
<dbReference type="SUPFAM" id="SSF52540">
    <property type="entry name" value="P-loop containing nucleoside triphosphate hydrolases"/>
    <property type="match status" value="1"/>
</dbReference>
<organism evidence="4 5">
    <name type="scientific">Metabacillus mangrovi</name>
    <dbReference type="NCBI Taxonomy" id="1491830"/>
    <lineage>
        <taxon>Bacteria</taxon>
        <taxon>Bacillati</taxon>
        <taxon>Bacillota</taxon>
        <taxon>Bacilli</taxon>
        <taxon>Bacillales</taxon>
        <taxon>Bacillaceae</taxon>
        <taxon>Metabacillus</taxon>
    </lineage>
</organism>
<proteinExistence type="predicted"/>
<feature type="domain" description="Polyphosphate kinase-2-related" evidence="3">
    <location>
        <begin position="12"/>
        <end position="237"/>
    </location>
</feature>
<dbReference type="PIRSF" id="PIRSF028756">
    <property type="entry name" value="PPK2_prd"/>
    <property type="match status" value="1"/>
</dbReference>
<evidence type="ECO:0000313" key="5">
    <source>
        <dbReference type="Proteomes" id="UP000434639"/>
    </source>
</evidence>
<keyword evidence="1 4" id="KW-0808">Transferase</keyword>